<dbReference type="GO" id="GO:0071949">
    <property type="term" value="F:FAD binding"/>
    <property type="evidence" value="ECO:0007669"/>
    <property type="project" value="InterPro"/>
</dbReference>
<dbReference type="Gene3D" id="3.50.50.60">
    <property type="entry name" value="FAD/NAD(P)-binding domain"/>
    <property type="match status" value="1"/>
</dbReference>
<evidence type="ECO:0000313" key="2">
    <source>
        <dbReference type="EMBL" id="MBF9067552.1"/>
    </source>
</evidence>
<dbReference type="GO" id="GO:0004497">
    <property type="term" value="F:monooxygenase activity"/>
    <property type="evidence" value="ECO:0007669"/>
    <property type="project" value="UniProtKB-KW"/>
</dbReference>
<dbReference type="PANTHER" id="PTHR46865">
    <property type="entry name" value="OXIDOREDUCTASE-RELATED"/>
    <property type="match status" value="1"/>
</dbReference>
<dbReference type="SUPFAM" id="SSF51905">
    <property type="entry name" value="FAD/NAD(P)-binding domain"/>
    <property type="match status" value="1"/>
</dbReference>
<sequence>MRQHATTPTLRVLISGASIAGPALALWLGRCGHDVTVVERAATFREGGGAVDYRGSVHRTVLERMGVLETLRGLDTGMGDQVLLHPDGSERLRLPASFMSGELEVTRGDLARTLYEASLPFARYVFGDSVRTLTEHADGVTVEFEHGPTRDFDLVVGADGMHSVTRRLVFGEESRFRRDSGWFVATFSTDFSTGPAASLGLRDSGVIWNDPGRMVGLANTLGEDGAMLVFHAPGLRHDYRDVAGQREIVRERYADASWSAVPAVLRSVGTAPDFYFDSISQIVMDRWSQGRVVLLGDAAWAPAPGGFGNGLAVVGAYVLAGELAAELAAGRGSQSATGLAVVLRRYEERMRPYVTGCQKQGRGAGPFLAPATAGKLRQRNRIYRMLCSRMMSGFFDRLTTRQAEAIDLPEYPLPACPLAGTVSERSVVDKARAHAVQSQP</sequence>
<dbReference type="InterPro" id="IPR051704">
    <property type="entry name" value="FAD_aromatic-hydroxylase"/>
</dbReference>
<dbReference type="RefSeq" id="WP_196192722.1">
    <property type="nucleotide sequence ID" value="NZ_JADPRT010000002.1"/>
</dbReference>
<keyword evidence="3" id="KW-1185">Reference proteome</keyword>
<dbReference type="InterPro" id="IPR036188">
    <property type="entry name" value="FAD/NAD-bd_sf"/>
</dbReference>
<dbReference type="Proteomes" id="UP000657385">
    <property type="component" value="Unassembled WGS sequence"/>
</dbReference>
<dbReference type="InterPro" id="IPR002938">
    <property type="entry name" value="FAD-bd"/>
</dbReference>
<evidence type="ECO:0000313" key="3">
    <source>
        <dbReference type="Proteomes" id="UP000657385"/>
    </source>
</evidence>
<dbReference type="EMBL" id="JADPRT010000002">
    <property type="protein sequence ID" value="MBF9067552.1"/>
    <property type="molecule type" value="Genomic_DNA"/>
</dbReference>
<dbReference type="PRINTS" id="PR00420">
    <property type="entry name" value="RNGMNOXGNASE"/>
</dbReference>
<dbReference type="Pfam" id="PF01494">
    <property type="entry name" value="FAD_binding_3"/>
    <property type="match status" value="1"/>
</dbReference>
<organism evidence="2 3">
    <name type="scientific">Streptacidiphilus fuscans</name>
    <dbReference type="NCBI Taxonomy" id="2789292"/>
    <lineage>
        <taxon>Bacteria</taxon>
        <taxon>Bacillati</taxon>
        <taxon>Actinomycetota</taxon>
        <taxon>Actinomycetes</taxon>
        <taxon>Kitasatosporales</taxon>
        <taxon>Streptomycetaceae</taxon>
        <taxon>Streptacidiphilus</taxon>
    </lineage>
</organism>
<dbReference type="AlphaFoldDB" id="A0A931B1N6"/>
<protein>
    <submittedName>
        <fullName evidence="2">FAD-dependent monooxygenase</fullName>
    </submittedName>
</protein>
<dbReference type="Gene3D" id="3.30.9.10">
    <property type="entry name" value="D-Amino Acid Oxidase, subunit A, domain 2"/>
    <property type="match status" value="1"/>
</dbReference>
<name>A0A931B1N6_9ACTN</name>
<proteinExistence type="predicted"/>
<comment type="caution">
    <text evidence="2">The sequence shown here is derived from an EMBL/GenBank/DDBJ whole genome shotgun (WGS) entry which is preliminary data.</text>
</comment>
<feature type="domain" description="FAD-binding" evidence="1">
    <location>
        <begin position="11"/>
        <end position="333"/>
    </location>
</feature>
<evidence type="ECO:0000259" key="1">
    <source>
        <dbReference type="Pfam" id="PF01494"/>
    </source>
</evidence>
<dbReference type="PANTHER" id="PTHR46865:SF2">
    <property type="entry name" value="MONOOXYGENASE"/>
    <property type="match status" value="1"/>
</dbReference>
<keyword evidence="2" id="KW-0503">Monooxygenase</keyword>
<keyword evidence="2" id="KW-0560">Oxidoreductase</keyword>
<accession>A0A931B1N6</accession>
<reference evidence="2" key="1">
    <citation type="submission" date="2020-11" db="EMBL/GenBank/DDBJ databases">
        <title>Isolation and identification of active actinomycetes.</title>
        <authorList>
            <person name="Yu B."/>
        </authorList>
    </citation>
    <scope>NUCLEOTIDE SEQUENCE</scope>
    <source>
        <strain evidence="2">NEAU-YB345</strain>
    </source>
</reference>
<gene>
    <name evidence="2" type="ORF">I2501_05795</name>
</gene>